<gene>
    <name evidence="3" type="ORF">Ocin01_02677</name>
</gene>
<feature type="compositionally biased region" description="Low complexity" evidence="1">
    <location>
        <begin position="494"/>
        <end position="504"/>
    </location>
</feature>
<feature type="region of interest" description="Disordered" evidence="1">
    <location>
        <begin position="599"/>
        <end position="621"/>
    </location>
</feature>
<keyword evidence="4" id="KW-1185">Reference proteome</keyword>
<feature type="region of interest" description="Disordered" evidence="1">
    <location>
        <begin position="373"/>
        <end position="423"/>
    </location>
</feature>
<dbReference type="InterPro" id="IPR000210">
    <property type="entry name" value="BTB/POZ_dom"/>
</dbReference>
<evidence type="ECO:0000313" key="3">
    <source>
        <dbReference type="EMBL" id="ODN04012.1"/>
    </source>
</evidence>
<feature type="compositionally biased region" description="Polar residues" evidence="1">
    <location>
        <begin position="473"/>
        <end position="486"/>
    </location>
</feature>
<feature type="compositionally biased region" description="Polar residues" evidence="1">
    <location>
        <begin position="393"/>
        <end position="418"/>
    </location>
</feature>
<dbReference type="Gene3D" id="3.30.710.10">
    <property type="entry name" value="Potassium Channel Kv1.1, Chain A"/>
    <property type="match status" value="1"/>
</dbReference>
<reference evidence="3 4" key="1">
    <citation type="journal article" date="2016" name="Genome Biol. Evol.">
        <title>Gene Family Evolution Reflects Adaptation to Soil Environmental Stressors in the Genome of the Collembolan Orchesella cincta.</title>
        <authorList>
            <person name="Faddeeva-Vakhrusheva A."/>
            <person name="Derks M.F."/>
            <person name="Anvar S.Y."/>
            <person name="Agamennone V."/>
            <person name="Suring W."/>
            <person name="Smit S."/>
            <person name="van Straalen N.M."/>
            <person name="Roelofs D."/>
        </authorList>
    </citation>
    <scope>NUCLEOTIDE SEQUENCE [LARGE SCALE GENOMIC DNA]</scope>
    <source>
        <tissue evidence="3">Mixed pool</tissue>
    </source>
</reference>
<feature type="region of interest" description="Disordered" evidence="1">
    <location>
        <begin position="473"/>
        <end position="519"/>
    </location>
</feature>
<evidence type="ECO:0000313" key="4">
    <source>
        <dbReference type="Proteomes" id="UP000094527"/>
    </source>
</evidence>
<dbReference type="InterPro" id="IPR011333">
    <property type="entry name" value="SKP1/BTB/POZ_sf"/>
</dbReference>
<dbReference type="Gene3D" id="3.30.160.60">
    <property type="entry name" value="Classic Zinc Finger"/>
    <property type="match status" value="1"/>
</dbReference>
<dbReference type="SUPFAM" id="SSF54695">
    <property type="entry name" value="POZ domain"/>
    <property type="match status" value="1"/>
</dbReference>
<feature type="compositionally biased region" description="Polar residues" evidence="1">
    <location>
        <begin position="138"/>
        <end position="153"/>
    </location>
</feature>
<dbReference type="Pfam" id="PF00651">
    <property type="entry name" value="BTB"/>
    <property type="match status" value="1"/>
</dbReference>
<feature type="domain" description="C2H2-type" evidence="2">
    <location>
        <begin position="572"/>
        <end position="592"/>
    </location>
</feature>
<dbReference type="OrthoDB" id="1925334at2759"/>
<feature type="compositionally biased region" description="Polar residues" evidence="1">
    <location>
        <begin position="510"/>
        <end position="519"/>
    </location>
</feature>
<protein>
    <submittedName>
        <fullName evidence="3">Modifier of mdg4</fullName>
    </submittedName>
</protein>
<proteinExistence type="predicted"/>
<name>A0A1D2NFL3_ORCCI</name>
<dbReference type="AlphaFoldDB" id="A0A1D2NFL3"/>
<feature type="region of interest" description="Disordered" evidence="1">
    <location>
        <begin position="69"/>
        <end position="193"/>
    </location>
</feature>
<dbReference type="Proteomes" id="UP000094527">
    <property type="component" value="Unassembled WGS sequence"/>
</dbReference>
<feature type="compositionally biased region" description="Polar residues" evidence="1">
    <location>
        <begin position="297"/>
        <end position="316"/>
    </location>
</feature>
<dbReference type="InterPro" id="IPR013087">
    <property type="entry name" value="Znf_C2H2_type"/>
</dbReference>
<accession>A0A1D2NFL3</accession>
<comment type="caution">
    <text evidence="3">The sequence shown here is derived from an EMBL/GenBank/DDBJ whole genome shotgun (WGS) entry which is preliminary data.</text>
</comment>
<dbReference type="EMBL" id="LJIJ01000057">
    <property type="protein sequence ID" value="ODN04012.1"/>
    <property type="molecule type" value="Genomic_DNA"/>
</dbReference>
<dbReference type="STRING" id="48709.A0A1D2NFL3"/>
<evidence type="ECO:0000256" key="1">
    <source>
        <dbReference type="SAM" id="MobiDB-lite"/>
    </source>
</evidence>
<feature type="compositionally biased region" description="Polar residues" evidence="1">
    <location>
        <begin position="326"/>
        <end position="350"/>
    </location>
</feature>
<dbReference type="PROSITE" id="PS00028">
    <property type="entry name" value="ZINC_FINGER_C2H2_1"/>
    <property type="match status" value="1"/>
</dbReference>
<sequence>MWETPSKGHVVVVVANMTPQTLKNVLQYLYLGEVILDKKDINHFMDAADSLNICGVLANLYSCDISSTETTEDQRKQFETESDASETRNVSETAAARGISEYEDSEFRGSHSSGLEDTPKTPVIKYQGIKSRWRRRYSNTSFHGTPSKNSSDTCEQKRSASAGEVDLAPETTDERTNAGSMLEKSQAVVPEQNTTQVPSVVDLTIPDDEDRFEEDRSGTVESPHSKHRKIIQRAYPKDYSTSFDDSSDTNLEDWRTQSLFQSGFNPLTAPASTAVRPTRSLPYTIGSKDFSHPLQVSVDSQSPYGTNSPTSSTLEQSKAKSHSGFFPSSHSLPFQRTMHNSEPHSSTFTAAQPPLSLFSSHSREDRGLKYRLSAGLSPSVPSSSTYHRRQEFPSRSNYSLPPTETWSFSDTRSPSQFDETSREPIIEGRFRSDSMSLERSLSSYGSSKTYMPQTSHAMRLGDFAAQSHSFASGSELPTGSMSQHFSGSFLPQLRSPSSSTASTRPKTKAIRSSQVPQSSRYTAAEVDQMVDAVANYPGNIVPCTLCQKFVKRERLRAHIHECHLLSGEKIICPHCGIALKSKGSFRVHIWRHKRGALPTRNSMTDFGKGPPPSSASGPASH</sequence>
<evidence type="ECO:0000259" key="2">
    <source>
        <dbReference type="PROSITE" id="PS00028"/>
    </source>
</evidence>
<organism evidence="3 4">
    <name type="scientific">Orchesella cincta</name>
    <name type="common">Springtail</name>
    <name type="synonym">Podura cincta</name>
    <dbReference type="NCBI Taxonomy" id="48709"/>
    <lineage>
        <taxon>Eukaryota</taxon>
        <taxon>Metazoa</taxon>
        <taxon>Ecdysozoa</taxon>
        <taxon>Arthropoda</taxon>
        <taxon>Hexapoda</taxon>
        <taxon>Collembola</taxon>
        <taxon>Entomobryomorpha</taxon>
        <taxon>Entomobryoidea</taxon>
        <taxon>Orchesellidae</taxon>
        <taxon>Orchesellinae</taxon>
        <taxon>Orchesella</taxon>
    </lineage>
</organism>
<feature type="region of interest" description="Disordered" evidence="1">
    <location>
        <begin position="294"/>
        <end position="360"/>
    </location>
</feature>